<keyword evidence="7" id="KW-0732">Signal</keyword>
<evidence type="ECO:0000256" key="6">
    <source>
        <dbReference type="PROSITE-ProRule" id="PRU00433"/>
    </source>
</evidence>
<evidence type="ECO:0000256" key="7">
    <source>
        <dbReference type="SAM" id="SignalP"/>
    </source>
</evidence>
<dbReference type="InterPro" id="IPR002324">
    <property type="entry name" value="Cyt_c_ID"/>
</dbReference>
<keyword evidence="2 6" id="KW-0349">Heme</keyword>
<dbReference type="InterPro" id="IPR036909">
    <property type="entry name" value="Cyt_c-like_dom_sf"/>
</dbReference>
<keyword evidence="10" id="KW-1185">Reference proteome</keyword>
<evidence type="ECO:0000256" key="5">
    <source>
        <dbReference type="ARBA" id="ARBA00023004"/>
    </source>
</evidence>
<dbReference type="InterPro" id="IPR009056">
    <property type="entry name" value="Cyt_c-like_dom"/>
</dbReference>
<keyword evidence="4" id="KW-0249">Electron transport</keyword>
<evidence type="ECO:0000313" key="9">
    <source>
        <dbReference type="EMBL" id="MCM5678343.1"/>
    </source>
</evidence>
<evidence type="ECO:0000256" key="1">
    <source>
        <dbReference type="ARBA" id="ARBA00022448"/>
    </source>
</evidence>
<comment type="caution">
    <text evidence="9">The sequence shown here is derived from an EMBL/GenBank/DDBJ whole genome shotgun (WGS) entry which is preliminary data.</text>
</comment>
<feature type="domain" description="Cytochrome c" evidence="8">
    <location>
        <begin position="16"/>
        <end position="101"/>
    </location>
</feature>
<dbReference type="Gene3D" id="1.10.760.10">
    <property type="entry name" value="Cytochrome c-like domain"/>
    <property type="match status" value="1"/>
</dbReference>
<feature type="signal peptide" evidence="7">
    <location>
        <begin position="1"/>
        <end position="20"/>
    </location>
</feature>
<name>A0ABT0YI39_9BURK</name>
<gene>
    <name evidence="9" type="ORF">M8A51_02230</name>
</gene>
<evidence type="ECO:0000256" key="4">
    <source>
        <dbReference type="ARBA" id="ARBA00022982"/>
    </source>
</evidence>
<dbReference type="Proteomes" id="UP001165541">
    <property type="component" value="Unassembled WGS sequence"/>
</dbReference>
<reference evidence="9" key="1">
    <citation type="submission" date="2022-05" db="EMBL/GenBank/DDBJ databases">
        <title>Schlegelella sp. nov., isolated from mangrove soil.</title>
        <authorList>
            <person name="Liu Y."/>
            <person name="Ge X."/>
            <person name="Liu W."/>
        </authorList>
    </citation>
    <scope>NUCLEOTIDE SEQUENCE</scope>
    <source>
        <strain evidence="9">S2-27</strain>
    </source>
</reference>
<dbReference type="PRINTS" id="PR00606">
    <property type="entry name" value="CYTCHROMECID"/>
</dbReference>
<dbReference type="SUPFAM" id="SSF46626">
    <property type="entry name" value="Cytochrome c"/>
    <property type="match status" value="1"/>
</dbReference>
<keyword evidence="5 6" id="KW-0408">Iron</keyword>
<sequence>MKHALALAALLGAIATPALANQQLAQQKNCMACHAVDKKLVGPSFKDVAAKYAGQKDAVDKLAVKVIKGGSGVWGPVPMPANAQVTEADAKTLVQWILSQK</sequence>
<evidence type="ECO:0000256" key="3">
    <source>
        <dbReference type="ARBA" id="ARBA00022723"/>
    </source>
</evidence>
<protein>
    <submittedName>
        <fullName evidence="9">C-type cytochrome</fullName>
    </submittedName>
</protein>
<evidence type="ECO:0000313" key="10">
    <source>
        <dbReference type="Proteomes" id="UP001165541"/>
    </source>
</evidence>
<accession>A0ABT0YI39</accession>
<feature type="chain" id="PRO_5045680775" evidence="7">
    <location>
        <begin position="21"/>
        <end position="101"/>
    </location>
</feature>
<organism evidence="9 10">
    <name type="scientific">Caldimonas mangrovi</name>
    <dbReference type="NCBI Taxonomy" id="2944811"/>
    <lineage>
        <taxon>Bacteria</taxon>
        <taxon>Pseudomonadati</taxon>
        <taxon>Pseudomonadota</taxon>
        <taxon>Betaproteobacteria</taxon>
        <taxon>Burkholderiales</taxon>
        <taxon>Sphaerotilaceae</taxon>
        <taxon>Caldimonas</taxon>
    </lineage>
</organism>
<evidence type="ECO:0000256" key="2">
    <source>
        <dbReference type="ARBA" id="ARBA00022617"/>
    </source>
</evidence>
<dbReference type="PROSITE" id="PS51007">
    <property type="entry name" value="CYTC"/>
    <property type="match status" value="1"/>
</dbReference>
<evidence type="ECO:0000259" key="8">
    <source>
        <dbReference type="PROSITE" id="PS51007"/>
    </source>
</evidence>
<keyword evidence="3 6" id="KW-0479">Metal-binding</keyword>
<proteinExistence type="predicted"/>
<dbReference type="EMBL" id="JAMKFE010000001">
    <property type="protein sequence ID" value="MCM5678343.1"/>
    <property type="molecule type" value="Genomic_DNA"/>
</dbReference>
<dbReference type="Pfam" id="PF00034">
    <property type="entry name" value="Cytochrom_C"/>
    <property type="match status" value="1"/>
</dbReference>
<dbReference type="RefSeq" id="WP_251776475.1">
    <property type="nucleotide sequence ID" value="NZ_JAMKFE010000001.1"/>
</dbReference>
<keyword evidence="1" id="KW-0813">Transport</keyword>